<dbReference type="PANTHER" id="PTHR21615:SF2">
    <property type="entry name" value="CYCLIN N-TERMINAL DOMAIN-CONTAINING PROTEIN 1"/>
    <property type="match status" value="1"/>
</dbReference>
<proteinExistence type="predicted"/>
<reference evidence="1" key="1">
    <citation type="submission" date="2019-08" db="EMBL/GenBank/DDBJ databases">
        <title>The improved chromosome-level genome for the pearl oyster Pinctada fucata martensii using PacBio sequencing and Hi-C.</title>
        <authorList>
            <person name="Zheng Z."/>
        </authorList>
    </citation>
    <scope>NUCLEOTIDE SEQUENCE</scope>
    <source>
        <strain evidence="1">ZZ-2019</strain>
        <tissue evidence="1">Adductor muscle</tissue>
    </source>
</reference>
<evidence type="ECO:0000313" key="1">
    <source>
        <dbReference type="EMBL" id="KAK3104538.1"/>
    </source>
</evidence>
<organism evidence="1 2">
    <name type="scientific">Pinctada imbricata</name>
    <name type="common">Atlantic pearl-oyster</name>
    <name type="synonym">Pinctada martensii</name>
    <dbReference type="NCBI Taxonomy" id="66713"/>
    <lineage>
        <taxon>Eukaryota</taxon>
        <taxon>Metazoa</taxon>
        <taxon>Spiralia</taxon>
        <taxon>Lophotrochozoa</taxon>
        <taxon>Mollusca</taxon>
        <taxon>Bivalvia</taxon>
        <taxon>Autobranchia</taxon>
        <taxon>Pteriomorphia</taxon>
        <taxon>Pterioida</taxon>
        <taxon>Pterioidea</taxon>
        <taxon>Pteriidae</taxon>
        <taxon>Pinctada</taxon>
    </lineage>
</organism>
<evidence type="ECO:0008006" key="3">
    <source>
        <dbReference type="Google" id="ProtNLM"/>
    </source>
</evidence>
<protein>
    <recommendedName>
        <fullName evidence="3">Cyclin N-terminal domain-containing protein 1</fullName>
    </recommendedName>
</protein>
<accession>A0AA88YMT1</accession>
<keyword evidence="2" id="KW-1185">Reference proteome</keyword>
<dbReference type="PANTHER" id="PTHR21615">
    <property type="entry name" value="CYCLIN N-TERMINAL DOMAIN-CONTAINING PROTEIN 1"/>
    <property type="match status" value="1"/>
</dbReference>
<dbReference type="EMBL" id="VSWD01000004">
    <property type="protein sequence ID" value="KAK3104538.1"/>
    <property type="molecule type" value="Genomic_DNA"/>
</dbReference>
<dbReference type="GO" id="GO:0035861">
    <property type="term" value="C:site of double-strand break"/>
    <property type="evidence" value="ECO:0007669"/>
    <property type="project" value="TreeGrafter"/>
</dbReference>
<name>A0AA88YMT1_PINIB</name>
<gene>
    <name evidence="1" type="ORF">FSP39_004544</name>
</gene>
<dbReference type="GO" id="GO:0007131">
    <property type="term" value="P:reciprocal meiotic recombination"/>
    <property type="evidence" value="ECO:0007669"/>
    <property type="project" value="TreeGrafter"/>
</dbReference>
<evidence type="ECO:0000313" key="2">
    <source>
        <dbReference type="Proteomes" id="UP001186944"/>
    </source>
</evidence>
<dbReference type="AlphaFoldDB" id="A0AA88YMT1"/>
<comment type="caution">
    <text evidence="1">The sequence shown here is derived from an EMBL/GenBank/DDBJ whole genome shotgun (WGS) entry which is preliminary data.</text>
</comment>
<sequence length="292" mass="33034">MDRIRIFGTPMEPIFNHKDVGMSPDLLQEWLVTLLNCNLEQIQSSHVDQGIFRAGCPTEIIFLTCEKLKTAPDAKYAAAEIFDSFMFKHIEDLRKHVQKSASHQKKKDWEAIMGRVVSVARAKKYLLELGHRYASESILQSEIRILKTLDFNVSPASTLVYVETILEVLGHNCPGIEVKMYHGVALRVLDLVYLKYNQVYSVLFQVTVRKEKPSDKEKQAFKNVRSDKLLLAVSVIACVVHIAEQHNTVKIVEQLSQITQIPSDDIVDLASVIIQQLNSEEDNSSSAISKPT</sequence>
<dbReference type="Proteomes" id="UP001186944">
    <property type="component" value="Unassembled WGS sequence"/>
</dbReference>